<name>A0AAQ3RPP8_VIGMU</name>
<accession>A0AAQ3RPP8</accession>
<dbReference type="EMBL" id="CP144694">
    <property type="protein sequence ID" value="WVZ03174.1"/>
    <property type="molecule type" value="Genomic_DNA"/>
</dbReference>
<organism evidence="1 2">
    <name type="scientific">Vigna mungo</name>
    <name type="common">Black gram</name>
    <name type="synonym">Phaseolus mungo</name>
    <dbReference type="NCBI Taxonomy" id="3915"/>
    <lineage>
        <taxon>Eukaryota</taxon>
        <taxon>Viridiplantae</taxon>
        <taxon>Streptophyta</taxon>
        <taxon>Embryophyta</taxon>
        <taxon>Tracheophyta</taxon>
        <taxon>Spermatophyta</taxon>
        <taxon>Magnoliopsida</taxon>
        <taxon>eudicotyledons</taxon>
        <taxon>Gunneridae</taxon>
        <taxon>Pentapetalae</taxon>
        <taxon>rosids</taxon>
        <taxon>fabids</taxon>
        <taxon>Fabales</taxon>
        <taxon>Fabaceae</taxon>
        <taxon>Papilionoideae</taxon>
        <taxon>50 kb inversion clade</taxon>
        <taxon>NPAAA clade</taxon>
        <taxon>indigoferoid/millettioid clade</taxon>
        <taxon>Phaseoleae</taxon>
        <taxon>Vigna</taxon>
    </lineage>
</organism>
<evidence type="ECO:0000313" key="2">
    <source>
        <dbReference type="Proteomes" id="UP001374535"/>
    </source>
</evidence>
<evidence type="ECO:0000313" key="1">
    <source>
        <dbReference type="EMBL" id="WVZ03174.1"/>
    </source>
</evidence>
<dbReference type="Pfam" id="PF02992">
    <property type="entry name" value="Transposase_21"/>
    <property type="match status" value="1"/>
</dbReference>
<proteinExistence type="predicted"/>
<dbReference type="Proteomes" id="UP001374535">
    <property type="component" value="Chromosome 7"/>
</dbReference>
<dbReference type="AlphaFoldDB" id="A0AAQ3RPP8"/>
<gene>
    <name evidence="1" type="ORF">V8G54_023980</name>
</gene>
<protein>
    <submittedName>
        <fullName evidence="1">Uncharacterized protein</fullName>
    </submittedName>
</protein>
<reference evidence="1 2" key="1">
    <citation type="journal article" date="2023" name="Life. Sci Alliance">
        <title>Evolutionary insights into 3D genome organization and epigenetic landscape of Vigna mungo.</title>
        <authorList>
            <person name="Junaid A."/>
            <person name="Singh B."/>
            <person name="Bhatia S."/>
        </authorList>
    </citation>
    <scope>NUCLEOTIDE SEQUENCE [LARGE SCALE GENOMIC DNA]</scope>
    <source>
        <strain evidence="1">Urdbean</strain>
    </source>
</reference>
<keyword evidence="2" id="KW-1185">Reference proteome</keyword>
<dbReference type="InterPro" id="IPR004242">
    <property type="entry name" value="Transposase_21"/>
</dbReference>
<sequence>MHPQFTLDLRNMRLSLATDRFNPYGNLSTSYNIWPIVLIPYNFPPWICMKQSSFIIPMVILGKLAPTNDIDVYLQSLIQELKKLWNIVIKKFYSYGNEVFHMYNVHVEFGKEPIVEERTKRQRRFYHPGYTFYNSERNISFFSFFIG</sequence>